<dbReference type="AlphaFoldDB" id="A0A2N0VFQ9"/>
<dbReference type="Gene3D" id="2.60.40.4070">
    <property type="match status" value="1"/>
</dbReference>
<dbReference type="Pfam" id="PF18962">
    <property type="entry name" value="Por_Secre_tail"/>
    <property type="match status" value="1"/>
</dbReference>
<feature type="domain" description="Big-1" evidence="4">
    <location>
        <begin position="436"/>
        <end position="528"/>
    </location>
</feature>
<reference evidence="5 6" key="1">
    <citation type="submission" date="2017-11" db="EMBL/GenBank/DDBJ databases">
        <title>Rhodohalobacter 15182 sp. nov., isolated from a salt lake.</title>
        <authorList>
            <person name="Han S."/>
        </authorList>
    </citation>
    <scope>NUCLEOTIDE SEQUENCE [LARGE SCALE GENOMIC DNA]</scope>
    <source>
        <strain evidence="5 6">15182</strain>
    </source>
</reference>
<accession>A0A2N0VFQ9</accession>
<dbReference type="InterPro" id="IPR003344">
    <property type="entry name" value="Big_1_dom"/>
</dbReference>
<feature type="compositionally biased region" description="Gly residues" evidence="2">
    <location>
        <begin position="308"/>
        <end position="320"/>
    </location>
</feature>
<evidence type="ECO:0000313" key="5">
    <source>
        <dbReference type="EMBL" id="PKD42978.1"/>
    </source>
</evidence>
<protein>
    <recommendedName>
        <fullName evidence="4">Big-1 domain-containing protein</fullName>
    </recommendedName>
</protein>
<feature type="signal peptide" evidence="3">
    <location>
        <begin position="1"/>
        <end position="28"/>
    </location>
</feature>
<evidence type="ECO:0000313" key="6">
    <source>
        <dbReference type="Proteomes" id="UP000233398"/>
    </source>
</evidence>
<feature type="compositionally biased region" description="Low complexity" evidence="2">
    <location>
        <begin position="321"/>
        <end position="332"/>
    </location>
</feature>
<comment type="caution">
    <text evidence="5">The sequence shown here is derived from an EMBL/GenBank/DDBJ whole genome shotgun (WGS) entry which is preliminary data.</text>
</comment>
<feature type="compositionally biased region" description="Gly residues" evidence="2">
    <location>
        <begin position="400"/>
        <end position="411"/>
    </location>
</feature>
<dbReference type="OrthoDB" id="965820at2"/>
<gene>
    <name evidence="5" type="ORF">CWD77_10085</name>
</gene>
<organism evidence="5 6">
    <name type="scientific">Rhodohalobacter barkolensis</name>
    <dbReference type="NCBI Taxonomy" id="2053187"/>
    <lineage>
        <taxon>Bacteria</taxon>
        <taxon>Pseudomonadati</taxon>
        <taxon>Balneolota</taxon>
        <taxon>Balneolia</taxon>
        <taxon>Balneolales</taxon>
        <taxon>Balneolaceae</taxon>
        <taxon>Rhodohalobacter</taxon>
    </lineage>
</organism>
<dbReference type="InterPro" id="IPR008964">
    <property type="entry name" value="Invasin/intimin_cell_adhesion"/>
</dbReference>
<feature type="compositionally biased region" description="Polar residues" evidence="2">
    <location>
        <begin position="101"/>
        <end position="117"/>
    </location>
</feature>
<dbReference type="SUPFAM" id="SSF49373">
    <property type="entry name" value="Invasin/intimin cell-adhesion fragments"/>
    <property type="match status" value="1"/>
</dbReference>
<name>A0A2N0VFQ9_9BACT</name>
<evidence type="ECO:0000256" key="1">
    <source>
        <dbReference type="ARBA" id="ARBA00010116"/>
    </source>
</evidence>
<dbReference type="InterPro" id="IPR015217">
    <property type="entry name" value="Invasin_dom_3"/>
</dbReference>
<dbReference type="Gene3D" id="2.60.40.10">
    <property type="entry name" value="Immunoglobulins"/>
    <property type="match status" value="1"/>
</dbReference>
<dbReference type="EMBL" id="PISP01000003">
    <property type="protein sequence ID" value="PKD42978.1"/>
    <property type="molecule type" value="Genomic_DNA"/>
</dbReference>
<evidence type="ECO:0000256" key="2">
    <source>
        <dbReference type="SAM" id="MobiDB-lite"/>
    </source>
</evidence>
<comment type="similarity">
    <text evidence="1">Belongs to the intimin/invasin family.</text>
</comment>
<dbReference type="InterPro" id="IPR013783">
    <property type="entry name" value="Ig-like_fold"/>
</dbReference>
<feature type="region of interest" description="Disordered" evidence="2">
    <location>
        <begin position="293"/>
        <end position="417"/>
    </location>
</feature>
<dbReference type="Pfam" id="PF21722">
    <property type="entry name" value="Gly_rich_2"/>
    <property type="match status" value="1"/>
</dbReference>
<dbReference type="PROSITE" id="PS51127">
    <property type="entry name" value="BIG1"/>
    <property type="match status" value="1"/>
</dbReference>
<evidence type="ECO:0000256" key="3">
    <source>
        <dbReference type="SAM" id="SignalP"/>
    </source>
</evidence>
<feature type="region of interest" description="Disordered" evidence="2">
    <location>
        <begin position="87"/>
        <end position="117"/>
    </location>
</feature>
<sequence>MRNSQSIKILISLFSILLIGGLFNQASAQDRAVQDTISSSRNWQPMPAELKISTASKQMNLQVPTTQSLTTPVNGFADEFAPANWTFDPDGGDGSVDTGDAPNSISLISSDDQSGTENNSTYCITIPGGNEGVLEFDWNYESDDVDGPQYDPFGYIVNGNTTQLTDDNGADIQSGNVSFSINAGDQFCFLARSTDQQFGRAETQVTNFSFTPPAPTEENIFTTSGTWTAPEDVFEITVEVWGGGGGGSIEAAGNSSKGGGGGGAYSTQTISVIPGNTYNFTVGLGGTPGNAGGDSFFGDGNEVLASGGSSGNQSDGGAGGTATSSIGSVSFSGGTGGNGQTTGNPPPTRAGGGGGGSAFTNSNGGNGVNGAQENGGDGGIGTGNGGEGSVGDQEAQPGQVPGGGGGGGGRNGNSASGADGQIIITFELPAQPDPTQTTITADPDILVADGSSTSNITVQAVDEDGVNITDGGATVTLSATDGTLSPVTDNADGTYSSTFTSSNTPGVVTISGTIDGDTITDTAEIELTPASGTVYYSIQSGDFDNPNAWSFTGHDGDPAGFAPGSSDIIFIGGSNSTDHNISLVQDFTLNEPGELNVVNTGDGAGILSTENFVISGTGEFTLENGSTLEIGSADGISTTASAGNIQTNTRTFGEEANYVYNGQSEQITGDALPTDVNNLTIDNSNNVLANQSYRVNGTLNLLDGAFVIGDGLSLIANNKNVTSGELTYQLEIYGQPGYRMLSSPIAADFDNFLNGVLTQGYTGASLSGDLQPNVLWYEESFEGTDNQRWRAPTSASNQIVPGRGYFVYMFGDVESDNRYNDPLPYLLDVNGLENEGTGGQIDLNVTYTAEADTGWNMVGNPYGAAIDWDHPSWTKTNIDPTIYVWDPNTNQYLTWNGSVGDIDDGILAPFQSFWIKADENPELIVSEDAKTFGGSFSGKATQQENAPLISINARYSRRYQSTAHFSFSESASYGLDESDAYKLLPPPGVSDYLEVYSLTNRNDRLATNHLPRRFGSSITIPFSVNAYKDGFPISDDIELNFSNFENIPEAWEVELVNLQTGQTYNVRESKKVRVDMSHLAEHSDGTRHKTGYEVITRDKDSHIQFELNINPGSDAADLPNSFELKQNYPNPFNPSTRIRFDLPIQSEVKFEIYDMLGRKVATIIDETLSAGSYERVWDASNLSSGVYITRLVTSNGVFTNKMTLIK</sequence>
<dbReference type="InterPro" id="IPR049304">
    <property type="entry name" value="Gly_rich_dom"/>
</dbReference>
<keyword evidence="3" id="KW-0732">Signal</keyword>
<feature type="chain" id="PRO_5014683747" description="Big-1 domain-containing protein" evidence="3">
    <location>
        <begin position="29"/>
        <end position="1206"/>
    </location>
</feature>
<evidence type="ECO:0000259" key="4">
    <source>
        <dbReference type="PROSITE" id="PS51127"/>
    </source>
</evidence>
<dbReference type="NCBIfam" id="TIGR04183">
    <property type="entry name" value="Por_Secre_tail"/>
    <property type="match status" value="1"/>
</dbReference>
<feature type="compositionally biased region" description="Gly residues" evidence="2">
    <location>
        <begin position="364"/>
        <end position="389"/>
    </location>
</feature>
<dbReference type="InterPro" id="IPR026444">
    <property type="entry name" value="Secre_tail"/>
</dbReference>
<dbReference type="RefSeq" id="WP_101073453.1">
    <property type="nucleotide sequence ID" value="NZ_PISP01000003.1"/>
</dbReference>
<dbReference type="Proteomes" id="UP000233398">
    <property type="component" value="Unassembled WGS sequence"/>
</dbReference>
<dbReference type="Pfam" id="PF09134">
    <property type="entry name" value="Invasin_D3"/>
    <property type="match status" value="1"/>
</dbReference>
<keyword evidence="6" id="KW-1185">Reference proteome</keyword>
<proteinExistence type="inferred from homology"/>